<dbReference type="PANTHER" id="PTHR45644:SF56">
    <property type="entry name" value="AAA ATPASE, PUTATIVE (AFU_ORTHOLOGUE AFUA_2G12920)-RELATED"/>
    <property type="match status" value="1"/>
</dbReference>
<keyword evidence="2" id="KW-0067">ATP-binding</keyword>
<feature type="domain" description="AAA+ ATPase" evidence="4">
    <location>
        <begin position="157"/>
        <end position="296"/>
    </location>
</feature>
<evidence type="ECO:0000256" key="1">
    <source>
        <dbReference type="ARBA" id="ARBA00022741"/>
    </source>
</evidence>
<dbReference type="SUPFAM" id="SSF52540">
    <property type="entry name" value="P-loop containing nucleoside triphosphate hydrolases"/>
    <property type="match status" value="1"/>
</dbReference>
<reference evidence="5 6" key="1">
    <citation type="submission" date="2024-09" db="EMBL/GenBank/DDBJ databases">
        <title>Itraconazole resistance in Madurella fahalii resulting from another homologue of gene encoding cytochrome P450 14-alpha sterol demethylase (CYP51).</title>
        <authorList>
            <person name="Yoshioka I."/>
            <person name="Fahal A.H."/>
            <person name="Kaneko S."/>
            <person name="Yaguchi T."/>
        </authorList>
    </citation>
    <scope>NUCLEOTIDE SEQUENCE [LARGE SCALE GENOMIC DNA]</scope>
    <source>
        <strain evidence="5 6">IFM 68171</strain>
    </source>
</reference>
<feature type="region of interest" description="Disordered" evidence="3">
    <location>
        <begin position="43"/>
        <end position="70"/>
    </location>
</feature>
<keyword evidence="5" id="KW-0645">Protease</keyword>
<proteinExistence type="predicted"/>
<dbReference type="SMART" id="SM00382">
    <property type="entry name" value="AAA"/>
    <property type="match status" value="1"/>
</dbReference>
<dbReference type="Gene3D" id="1.10.8.60">
    <property type="match status" value="1"/>
</dbReference>
<evidence type="ECO:0000313" key="6">
    <source>
        <dbReference type="Proteomes" id="UP001628179"/>
    </source>
</evidence>
<dbReference type="Gene3D" id="3.40.50.300">
    <property type="entry name" value="P-loop containing nucleotide triphosphate hydrolases"/>
    <property type="match status" value="1"/>
</dbReference>
<evidence type="ECO:0000313" key="5">
    <source>
        <dbReference type="EMBL" id="GAB1314666.1"/>
    </source>
</evidence>
<sequence>MAGINISSIDDSVLRSAISAAMEDMEHQIVEAAIKESKAAVDAISTGGDSGSRTPHEKESNTKGKRKAADNNFGIERGVQKVSVSFVVNGVGSTASCVGNWDDVRFDFAHCIVRPENIKETFVDVHASSDVIEALSTLTLSIKDPEAFQFGILASRSSLGVLRYGPPGVGKTLLVRAVAKQASAKVISVSGADIRSRYVGVGEKRIKGLFSYARNNCPFIIFIDKADSVFHSRSGEKISNGHLSDITQFLAKMDGITSSQMKVSSAVLAATSSSTSPDRIGRERILDIHLAGERRDSDLNLGEIAEHTNDSTGSDLRNLVWEAAIQAVKDIHWLHAQVNGINDMHGNNKSWPSGASSSSS</sequence>
<dbReference type="Proteomes" id="UP001628179">
    <property type="component" value="Unassembled WGS sequence"/>
</dbReference>
<dbReference type="GeneID" id="98175619"/>
<organism evidence="5 6">
    <name type="scientific">Madurella fahalii</name>
    <dbReference type="NCBI Taxonomy" id="1157608"/>
    <lineage>
        <taxon>Eukaryota</taxon>
        <taxon>Fungi</taxon>
        <taxon>Dikarya</taxon>
        <taxon>Ascomycota</taxon>
        <taxon>Pezizomycotina</taxon>
        <taxon>Sordariomycetes</taxon>
        <taxon>Sordariomycetidae</taxon>
        <taxon>Sordariales</taxon>
        <taxon>Sordariales incertae sedis</taxon>
        <taxon>Madurella</taxon>
    </lineage>
</organism>
<dbReference type="InterPro" id="IPR003959">
    <property type="entry name" value="ATPase_AAA_core"/>
</dbReference>
<dbReference type="Pfam" id="PF00004">
    <property type="entry name" value="AAA"/>
    <property type="match status" value="1"/>
</dbReference>
<keyword evidence="5" id="KW-0482">Metalloprotease</keyword>
<comment type="caution">
    <text evidence="5">The sequence shown here is derived from an EMBL/GenBank/DDBJ whole genome shotgun (WGS) entry which is preliminary data.</text>
</comment>
<protein>
    <submittedName>
        <fullName evidence="5">ATP-dependent zinc metalloprotease FtsH 2</fullName>
    </submittedName>
</protein>
<dbReference type="InterPro" id="IPR003593">
    <property type="entry name" value="AAA+_ATPase"/>
</dbReference>
<gene>
    <name evidence="5" type="ORF">MFIFM68171_04876</name>
</gene>
<dbReference type="GO" id="GO:0008237">
    <property type="term" value="F:metallopeptidase activity"/>
    <property type="evidence" value="ECO:0007669"/>
    <property type="project" value="UniProtKB-KW"/>
</dbReference>
<evidence type="ECO:0000256" key="3">
    <source>
        <dbReference type="SAM" id="MobiDB-lite"/>
    </source>
</evidence>
<dbReference type="PANTHER" id="PTHR45644">
    <property type="entry name" value="AAA ATPASE, PUTATIVE (AFU_ORTHOLOGUE AFUA_2G12920)-RELATED-RELATED"/>
    <property type="match status" value="1"/>
</dbReference>
<keyword evidence="6" id="KW-1185">Reference proteome</keyword>
<accession>A0ABQ0GAB1</accession>
<dbReference type="InterPro" id="IPR051701">
    <property type="entry name" value="Mito_OM_Translocase_MSP1"/>
</dbReference>
<dbReference type="InterPro" id="IPR027417">
    <property type="entry name" value="P-loop_NTPase"/>
</dbReference>
<keyword evidence="1" id="KW-0547">Nucleotide-binding</keyword>
<dbReference type="RefSeq" id="XP_070916397.1">
    <property type="nucleotide sequence ID" value="XM_071060296.1"/>
</dbReference>
<name>A0ABQ0GAB1_9PEZI</name>
<evidence type="ECO:0000259" key="4">
    <source>
        <dbReference type="SMART" id="SM00382"/>
    </source>
</evidence>
<dbReference type="EMBL" id="BAAFSV010000002">
    <property type="protein sequence ID" value="GAB1314666.1"/>
    <property type="molecule type" value="Genomic_DNA"/>
</dbReference>
<evidence type="ECO:0000256" key="2">
    <source>
        <dbReference type="ARBA" id="ARBA00022840"/>
    </source>
</evidence>
<keyword evidence="5" id="KW-0378">Hydrolase</keyword>